<accession>A0A1G9A9T9</accession>
<proteinExistence type="predicted"/>
<gene>
    <name evidence="1" type="ORF">SAMN05192566_0766</name>
</gene>
<name>A0A1G9A9T9_9PROT</name>
<protein>
    <submittedName>
        <fullName evidence="1">Uncharacterized protein</fullName>
    </submittedName>
</protein>
<dbReference type="Proteomes" id="UP000198629">
    <property type="component" value="Unassembled WGS sequence"/>
</dbReference>
<evidence type="ECO:0000313" key="2">
    <source>
        <dbReference type="Proteomes" id="UP000198629"/>
    </source>
</evidence>
<dbReference type="AlphaFoldDB" id="A0A1G9A9T9"/>
<reference evidence="2" key="1">
    <citation type="submission" date="2016-10" db="EMBL/GenBank/DDBJ databases">
        <authorList>
            <person name="Varghese N."/>
            <person name="Submissions S."/>
        </authorList>
    </citation>
    <scope>NUCLEOTIDE SEQUENCE [LARGE SCALE GENOMIC DNA]</scope>
    <source>
        <strain evidence="2">CBMB127</strain>
    </source>
</reference>
<dbReference type="STRING" id="492660.SAMN05192566_0766"/>
<keyword evidence="2" id="KW-1185">Reference proteome</keyword>
<evidence type="ECO:0000313" key="1">
    <source>
        <dbReference type="EMBL" id="SDK24033.1"/>
    </source>
</evidence>
<dbReference type="OrthoDB" id="9151772at2"/>
<sequence length="261" mass="29545">MGTRTRQFATLEPLEKLQIKEWVNYLLARSKTSNAKAFDKWLSLKGVEDDSLDNIEWKLFEECVRKPKDKTLNGMESVIPGSMAVFHKGPEDLPLWSVLNGSTVDCEAHVSKVLGHYKLFKLNMTLRQQCEAIFKLVVADNLIQDKSKNHEDELAGMVTGGYHSIEEVMAMPENMVAKSYATGRHMADTTKFKNALPLVYGQYKILNMSVVISILALIHLCVASSDIDSKMIGYYLLDGITPRALPEKFSKELNEYVINYF</sequence>
<dbReference type="EMBL" id="FNFX01000001">
    <property type="protein sequence ID" value="SDK24033.1"/>
    <property type="molecule type" value="Genomic_DNA"/>
</dbReference>
<dbReference type="RefSeq" id="WP_091470192.1">
    <property type="nucleotide sequence ID" value="NZ_FNFX01000001.1"/>
</dbReference>
<organism evidence="1 2">
    <name type="scientific">Methylophilus rhizosphaerae</name>
    <dbReference type="NCBI Taxonomy" id="492660"/>
    <lineage>
        <taxon>Bacteria</taxon>
        <taxon>Pseudomonadati</taxon>
        <taxon>Pseudomonadota</taxon>
        <taxon>Betaproteobacteria</taxon>
        <taxon>Nitrosomonadales</taxon>
        <taxon>Methylophilaceae</taxon>
        <taxon>Methylophilus</taxon>
    </lineage>
</organism>